<comment type="caution">
    <text evidence="1">The sequence shown here is derived from an EMBL/GenBank/DDBJ whole genome shotgun (WGS) entry which is preliminary data.</text>
</comment>
<reference evidence="1 2" key="1">
    <citation type="submission" date="2024-09" db="EMBL/GenBank/DDBJ databases">
        <authorList>
            <person name="Sun Q."/>
            <person name="Mori K."/>
        </authorList>
    </citation>
    <scope>NUCLEOTIDE SEQUENCE [LARGE SCALE GENOMIC DNA]</scope>
    <source>
        <strain evidence="1 2">TBRC 0563</strain>
    </source>
</reference>
<dbReference type="Proteomes" id="UP001589627">
    <property type="component" value="Unassembled WGS sequence"/>
</dbReference>
<sequence>MDKVTRVDGNRHGDEQIAALRAFLAPEPDKAERLTRQLVEAGNAEGYGELVYAAFAVAVRRRFSPTWTISGIIRFVATARARLLDDAIAIDPHTAEVLIRRALGDGIATEVEEETRARAQVFLLSELVSDEELDAAGLSGFLAQARALADQLIA</sequence>
<protein>
    <recommendedName>
        <fullName evidence="3">TetR family transcriptional regulator</fullName>
    </recommendedName>
</protein>
<evidence type="ECO:0000313" key="1">
    <source>
        <dbReference type="EMBL" id="MFB9834957.1"/>
    </source>
</evidence>
<dbReference type="RefSeq" id="WP_378205529.1">
    <property type="nucleotide sequence ID" value="NZ_JBHLZP010000169.1"/>
</dbReference>
<dbReference type="EMBL" id="JBHLZP010000169">
    <property type="protein sequence ID" value="MFB9834957.1"/>
    <property type="molecule type" value="Genomic_DNA"/>
</dbReference>
<organism evidence="1 2">
    <name type="scientific">Actinoallomurus acaciae</name>
    <dbReference type="NCBI Taxonomy" id="502577"/>
    <lineage>
        <taxon>Bacteria</taxon>
        <taxon>Bacillati</taxon>
        <taxon>Actinomycetota</taxon>
        <taxon>Actinomycetes</taxon>
        <taxon>Streptosporangiales</taxon>
        <taxon>Thermomonosporaceae</taxon>
        <taxon>Actinoallomurus</taxon>
    </lineage>
</organism>
<evidence type="ECO:0000313" key="2">
    <source>
        <dbReference type="Proteomes" id="UP001589627"/>
    </source>
</evidence>
<keyword evidence="2" id="KW-1185">Reference proteome</keyword>
<accession>A0ABV5YIR6</accession>
<proteinExistence type="predicted"/>
<evidence type="ECO:0008006" key="3">
    <source>
        <dbReference type="Google" id="ProtNLM"/>
    </source>
</evidence>
<gene>
    <name evidence="1" type="ORF">ACFFNX_22490</name>
</gene>
<name>A0ABV5YIR6_9ACTN</name>